<evidence type="ECO:0008006" key="4">
    <source>
        <dbReference type="Google" id="ProtNLM"/>
    </source>
</evidence>
<dbReference type="PANTHER" id="PTHR33710">
    <property type="entry name" value="BNAC02G09200D PROTEIN"/>
    <property type="match status" value="1"/>
</dbReference>
<keyword evidence="3" id="KW-1185">Reference proteome</keyword>
<dbReference type="AlphaFoldDB" id="A0AAV3P8T1"/>
<accession>A0AAV3P8T1</accession>
<name>A0AAV3P8T1_LITER</name>
<sequence length="287" mass="31986">MMEVVGEDRGTPTTGMASDSGHVGSTANASPEDSANYKLSRLLYASCFDFDASGHNGGLLVGFSSNVQAKALFSSKNLLIFEISTELSHLWYLACICGHPNLNNRQDTWHRISHHLEPFSHYPILFYGDFNQVLFNHEKHTTPINTIPGTLHLLNFLSSLGIEDLSHSGNIFSWSGLRRGRTVYEKLDRAMENVAWFDSFATSSCRGLSIQRSDLITTKTSSKSSPRTFKLESFLTLLPDFPSLIANSRLLDLISPDASSAFLLTLNLKSVKRVVKKWNHDRVGNIF</sequence>
<protein>
    <recommendedName>
        <fullName evidence="4">Endonuclease/exonuclease/phosphatase</fullName>
    </recommendedName>
</protein>
<feature type="region of interest" description="Disordered" evidence="1">
    <location>
        <begin position="1"/>
        <end position="31"/>
    </location>
</feature>
<gene>
    <name evidence="2" type="ORF">LIER_07567</name>
</gene>
<dbReference type="InterPro" id="IPR036691">
    <property type="entry name" value="Endo/exonu/phosph_ase_sf"/>
</dbReference>
<evidence type="ECO:0000256" key="1">
    <source>
        <dbReference type="SAM" id="MobiDB-lite"/>
    </source>
</evidence>
<evidence type="ECO:0000313" key="3">
    <source>
        <dbReference type="Proteomes" id="UP001454036"/>
    </source>
</evidence>
<dbReference type="Proteomes" id="UP001454036">
    <property type="component" value="Unassembled WGS sequence"/>
</dbReference>
<dbReference type="SUPFAM" id="SSF56219">
    <property type="entry name" value="DNase I-like"/>
    <property type="match status" value="1"/>
</dbReference>
<feature type="compositionally biased region" description="Polar residues" evidence="1">
    <location>
        <begin position="11"/>
        <end position="31"/>
    </location>
</feature>
<dbReference type="EMBL" id="BAABME010001172">
    <property type="protein sequence ID" value="GAA0148015.1"/>
    <property type="molecule type" value="Genomic_DNA"/>
</dbReference>
<feature type="compositionally biased region" description="Basic and acidic residues" evidence="1">
    <location>
        <begin position="1"/>
        <end position="10"/>
    </location>
</feature>
<proteinExistence type="predicted"/>
<comment type="caution">
    <text evidence="2">The sequence shown here is derived from an EMBL/GenBank/DDBJ whole genome shotgun (WGS) entry which is preliminary data.</text>
</comment>
<dbReference type="PANTHER" id="PTHR33710:SF71">
    <property type="entry name" value="ENDONUCLEASE_EXONUCLEASE_PHOSPHATASE DOMAIN-CONTAINING PROTEIN"/>
    <property type="match status" value="1"/>
</dbReference>
<dbReference type="Gene3D" id="3.60.10.10">
    <property type="entry name" value="Endonuclease/exonuclease/phosphatase"/>
    <property type="match status" value="1"/>
</dbReference>
<evidence type="ECO:0000313" key="2">
    <source>
        <dbReference type="EMBL" id="GAA0148015.1"/>
    </source>
</evidence>
<organism evidence="2 3">
    <name type="scientific">Lithospermum erythrorhizon</name>
    <name type="common">Purple gromwell</name>
    <name type="synonym">Lithospermum officinale var. erythrorhizon</name>
    <dbReference type="NCBI Taxonomy" id="34254"/>
    <lineage>
        <taxon>Eukaryota</taxon>
        <taxon>Viridiplantae</taxon>
        <taxon>Streptophyta</taxon>
        <taxon>Embryophyta</taxon>
        <taxon>Tracheophyta</taxon>
        <taxon>Spermatophyta</taxon>
        <taxon>Magnoliopsida</taxon>
        <taxon>eudicotyledons</taxon>
        <taxon>Gunneridae</taxon>
        <taxon>Pentapetalae</taxon>
        <taxon>asterids</taxon>
        <taxon>lamiids</taxon>
        <taxon>Boraginales</taxon>
        <taxon>Boraginaceae</taxon>
        <taxon>Boraginoideae</taxon>
        <taxon>Lithospermeae</taxon>
        <taxon>Lithospermum</taxon>
    </lineage>
</organism>
<reference evidence="2 3" key="1">
    <citation type="submission" date="2024-01" db="EMBL/GenBank/DDBJ databases">
        <title>The complete chloroplast genome sequence of Lithospermum erythrorhizon: insights into the phylogenetic relationship among Boraginaceae species and the maternal lineages of purple gromwells.</title>
        <authorList>
            <person name="Okada T."/>
            <person name="Watanabe K."/>
        </authorList>
    </citation>
    <scope>NUCLEOTIDE SEQUENCE [LARGE SCALE GENOMIC DNA]</scope>
</reference>